<dbReference type="InterPro" id="IPR022642">
    <property type="entry name" value="CheR_C"/>
</dbReference>
<feature type="region of interest" description="Disordered" evidence="8">
    <location>
        <begin position="689"/>
        <end position="732"/>
    </location>
</feature>
<dbReference type="InterPro" id="IPR001789">
    <property type="entry name" value="Sig_transdc_resp-reg_receiver"/>
</dbReference>
<evidence type="ECO:0000256" key="3">
    <source>
        <dbReference type="ARBA" id="ARBA00022603"/>
    </source>
</evidence>
<evidence type="ECO:0000256" key="5">
    <source>
        <dbReference type="ARBA" id="ARBA00022691"/>
    </source>
</evidence>
<gene>
    <name evidence="14" type="ORF">ACPOL_5373</name>
</gene>
<dbReference type="SUPFAM" id="SSF47384">
    <property type="entry name" value="Homodimeric domain of signal transducing histidine kinase"/>
    <property type="match status" value="1"/>
</dbReference>
<dbReference type="SUPFAM" id="SSF55785">
    <property type="entry name" value="PYP-like sensor domain (PAS domain)"/>
    <property type="match status" value="3"/>
</dbReference>
<feature type="active site" evidence="6">
    <location>
        <position position="163"/>
    </location>
</feature>
<dbReference type="SUPFAM" id="SSF55874">
    <property type="entry name" value="ATPase domain of HSP90 chaperone/DNA topoisomerase II/histidine kinase"/>
    <property type="match status" value="1"/>
</dbReference>
<feature type="active site" evidence="6">
    <location>
        <position position="71"/>
    </location>
</feature>
<comment type="catalytic activity">
    <reaction evidence="1">
        <text>ATP + protein L-histidine = ADP + protein N-phospho-L-histidine.</text>
        <dbReference type="EC" id="2.7.13.3"/>
    </reaction>
</comment>
<reference evidence="14 15" key="1">
    <citation type="journal article" date="2018" name="Front. Microbiol.">
        <title>Hydrolytic Capabilities as a Key to Environmental Success: Chitinolytic and Cellulolytic Acidobacteria From Acidic Sub-arctic Soils and Boreal Peatlands.</title>
        <authorList>
            <person name="Belova S.E."/>
            <person name="Ravin N.V."/>
            <person name="Pankratov T.A."/>
            <person name="Rakitin A.L."/>
            <person name="Ivanova A.A."/>
            <person name="Beletsky A.V."/>
            <person name="Mardanov A.V."/>
            <person name="Sinninghe Damste J.S."/>
            <person name="Dedysh S.N."/>
        </authorList>
    </citation>
    <scope>NUCLEOTIDE SEQUENCE [LARGE SCALE GENOMIC DNA]</scope>
    <source>
        <strain evidence="14 15">SBC82</strain>
    </source>
</reference>
<dbReference type="SMART" id="SM00448">
    <property type="entry name" value="REC"/>
    <property type="match status" value="1"/>
</dbReference>
<keyword evidence="6" id="KW-0378">Hydrolase</keyword>
<dbReference type="InterPro" id="IPR036097">
    <property type="entry name" value="HisK_dim/P_sf"/>
</dbReference>
<dbReference type="Gene3D" id="3.40.50.180">
    <property type="entry name" value="Methylesterase CheB, C-terminal domain"/>
    <property type="match status" value="1"/>
</dbReference>
<evidence type="ECO:0000313" key="15">
    <source>
        <dbReference type="Proteomes" id="UP000253606"/>
    </source>
</evidence>
<evidence type="ECO:0000256" key="8">
    <source>
        <dbReference type="SAM" id="MobiDB-lite"/>
    </source>
</evidence>
<dbReference type="CDD" id="cd16434">
    <property type="entry name" value="CheB-CheR_fusion"/>
    <property type="match status" value="1"/>
</dbReference>
<dbReference type="Pfam" id="PF00072">
    <property type="entry name" value="Response_reg"/>
    <property type="match status" value="1"/>
</dbReference>
<dbReference type="Gene3D" id="1.10.287.130">
    <property type="match status" value="1"/>
</dbReference>
<keyword evidence="7" id="KW-0597">Phosphoprotein</keyword>
<dbReference type="PROSITE" id="PS50110">
    <property type="entry name" value="RESPONSE_REGULATORY"/>
    <property type="match status" value="1"/>
</dbReference>
<dbReference type="SMART" id="SM00138">
    <property type="entry name" value="MeTrc"/>
    <property type="match status" value="1"/>
</dbReference>
<dbReference type="Pfam" id="PF01339">
    <property type="entry name" value="CheB_methylest"/>
    <property type="match status" value="1"/>
</dbReference>
<dbReference type="Pfam" id="PF01739">
    <property type="entry name" value="CheR"/>
    <property type="match status" value="1"/>
</dbReference>
<evidence type="ECO:0000256" key="2">
    <source>
        <dbReference type="ARBA" id="ARBA00001541"/>
    </source>
</evidence>
<keyword evidence="6" id="KW-0145">Chemotaxis</keyword>
<keyword evidence="3 14" id="KW-0489">Methyltransferase</keyword>
<dbReference type="EMBL" id="CP030840">
    <property type="protein sequence ID" value="AXC14621.1"/>
    <property type="molecule type" value="Genomic_DNA"/>
</dbReference>
<evidence type="ECO:0000256" key="4">
    <source>
        <dbReference type="ARBA" id="ARBA00022679"/>
    </source>
</evidence>
<feature type="compositionally biased region" description="Low complexity" evidence="8">
    <location>
        <begin position="693"/>
        <end position="704"/>
    </location>
</feature>
<dbReference type="InterPro" id="IPR036890">
    <property type="entry name" value="HATPase_C_sf"/>
</dbReference>
<dbReference type="Pfam" id="PF13596">
    <property type="entry name" value="PAS_10"/>
    <property type="match status" value="1"/>
</dbReference>
<accession>A0A2Z5G691</accession>
<evidence type="ECO:0000256" key="1">
    <source>
        <dbReference type="ARBA" id="ARBA00000085"/>
    </source>
</evidence>
<dbReference type="GO" id="GO:0032259">
    <property type="term" value="P:methylation"/>
    <property type="evidence" value="ECO:0007669"/>
    <property type="project" value="UniProtKB-KW"/>
</dbReference>
<dbReference type="SMART" id="SM00387">
    <property type="entry name" value="HATPase_c"/>
    <property type="match status" value="1"/>
</dbReference>
<dbReference type="Pfam" id="PF02518">
    <property type="entry name" value="HATPase_c"/>
    <property type="match status" value="1"/>
</dbReference>
<dbReference type="SMART" id="SM00091">
    <property type="entry name" value="PAS"/>
    <property type="match status" value="3"/>
</dbReference>
<dbReference type="PROSITE" id="PS50123">
    <property type="entry name" value="CHER"/>
    <property type="match status" value="1"/>
</dbReference>
<dbReference type="SUPFAM" id="SSF53335">
    <property type="entry name" value="S-adenosyl-L-methionine-dependent methyltransferases"/>
    <property type="match status" value="1"/>
</dbReference>
<dbReference type="Proteomes" id="UP000253606">
    <property type="component" value="Chromosome"/>
</dbReference>
<dbReference type="InterPro" id="IPR000014">
    <property type="entry name" value="PAS"/>
</dbReference>
<dbReference type="GO" id="GO:0008983">
    <property type="term" value="F:protein-glutamate O-methyltransferase activity"/>
    <property type="evidence" value="ECO:0007669"/>
    <property type="project" value="UniProtKB-EC"/>
</dbReference>
<evidence type="ECO:0000259" key="11">
    <source>
        <dbReference type="PROSITE" id="PS50112"/>
    </source>
</evidence>
<dbReference type="Gene3D" id="1.10.155.10">
    <property type="entry name" value="Chemotaxis receptor methyltransferase CheR, N-terminal domain"/>
    <property type="match status" value="1"/>
</dbReference>
<dbReference type="InterPro" id="IPR035909">
    <property type="entry name" value="CheB_C"/>
</dbReference>
<dbReference type="SUPFAM" id="SSF52172">
    <property type="entry name" value="CheY-like"/>
    <property type="match status" value="1"/>
</dbReference>
<dbReference type="NCBIfam" id="TIGR00229">
    <property type="entry name" value="sensory_box"/>
    <property type="match status" value="1"/>
</dbReference>
<organism evidence="14 15">
    <name type="scientific">Acidisarcina polymorpha</name>
    <dbReference type="NCBI Taxonomy" id="2211140"/>
    <lineage>
        <taxon>Bacteria</taxon>
        <taxon>Pseudomonadati</taxon>
        <taxon>Acidobacteriota</taxon>
        <taxon>Terriglobia</taxon>
        <taxon>Terriglobales</taxon>
        <taxon>Acidobacteriaceae</taxon>
        <taxon>Acidisarcina</taxon>
    </lineage>
</organism>
<dbReference type="InterPro" id="IPR029063">
    <property type="entry name" value="SAM-dependent_MTases_sf"/>
</dbReference>
<dbReference type="InterPro" id="IPR000780">
    <property type="entry name" value="CheR_MeTrfase"/>
</dbReference>
<dbReference type="Gene3D" id="3.40.50.150">
    <property type="entry name" value="Vaccinia Virus protein VP39"/>
    <property type="match status" value="1"/>
</dbReference>
<dbReference type="InterPro" id="IPR003594">
    <property type="entry name" value="HATPase_dom"/>
</dbReference>
<evidence type="ECO:0000259" key="12">
    <source>
        <dbReference type="PROSITE" id="PS50122"/>
    </source>
</evidence>
<dbReference type="InterPro" id="IPR035965">
    <property type="entry name" value="PAS-like_dom_sf"/>
</dbReference>
<dbReference type="Gene3D" id="3.30.450.20">
    <property type="entry name" value="PAS domain"/>
    <property type="match status" value="3"/>
</dbReference>
<dbReference type="Gene3D" id="3.30.565.10">
    <property type="entry name" value="Histidine kinase-like ATPase, C-terminal domain"/>
    <property type="match status" value="1"/>
</dbReference>
<dbReference type="GO" id="GO:0000155">
    <property type="term" value="F:phosphorelay sensor kinase activity"/>
    <property type="evidence" value="ECO:0007669"/>
    <property type="project" value="InterPro"/>
</dbReference>
<dbReference type="InterPro" id="IPR003661">
    <property type="entry name" value="HisK_dim/P_dom"/>
</dbReference>
<evidence type="ECO:0000259" key="9">
    <source>
        <dbReference type="PROSITE" id="PS50109"/>
    </source>
</evidence>
<protein>
    <submittedName>
        <fullName evidence="14">Chemotaxis protein methyltransferase CheR</fullName>
    </submittedName>
</protein>
<dbReference type="PROSITE" id="PS50122">
    <property type="entry name" value="CHEB"/>
    <property type="match status" value="1"/>
</dbReference>
<comment type="catalytic activity">
    <reaction evidence="2">
        <text>L-glutamyl-[protein] + S-adenosyl-L-methionine = [protein]-L-glutamate 5-O-methyl ester + S-adenosyl-L-homocysteine</text>
        <dbReference type="Rhea" id="RHEA:24452"/>
        <dbReference type="Rhea" id="RHEA-COMP:10208"/>
        <dbReference type="Rhea" id="RHEA-COMP:10311"/>
        <dbReference type="ChEBI" id="CHEBI:29973"/>
        <dbReference type="ChEBI" id="CHEBI:57856"/>
        <dbReference type="ChEBI" id="CHEBI:59789"/>
        <dbReference type="ChEBI" id="CHEBI:82795"/>
        <dbReference type="EC" id="2.1.1.80"/>
    </reaction>
</comment>
<dbReference type="GO" id="GO:0006935">
    <property type="term" value="P:chemotaxis"/>
    <property type="evidence" value="ECO:0007669"/>
    <property type="project" value="UniProtKB-UniRule"/>
</dbReference>
<feature type="active site" evidence="6">
    <location>
        <position position="44"/>
    </location>
</feature>
<dbReference type="OrthoDB" id="9816309at2"/>
<evidence type="ECO:0000256" key="7">
    <source>
        <dbReference type="PROSITE-ProRule" id="PRU00169"/>
    </source>
</evidence>
<dbReference type="CDD" id="cd00082">
    <property type="entry name" value="HisKA"/>
    <property type="match status" value="1"/>
</dbReference>
<dbReference type="Pfam" id="PF03705">
    <property type="entry name" value="CheR_N"/>
    <property type="match status" value="1"/>
</dbReference>
<evidence type="ECO:0000259" key="10">
    <source>
        <dbReference type="PROSITE" id="PS50110"/>
    </source>
</evidence>
<feature type="domain" description="Response regulatory" evidence="10">
    <location>
        <begin position="1366"/>
        <end position="1482"/>
    </location>
</feature>
<feature type="domain" description="PAS" evidence="11">
    <location>
        <begin position="983"/>
        <end position="1030"/>
    </location>
</feature>
<dbReference type="InterPro" id="IPR000673">
    <property type="entry name" value="Sig_transdc_resp-reg_Me-estase"/>
</dbReference>
<dbReference type="InterPro" id="IPR036804">
    <property type="entry name" value="CheR_N_sf"/>
</dbReference>
<dbReference type="Pfam" id="PF13188">
    <property type="entry name" value="PAS_8"/>
    <property type="match status" value="1"/>
</dbReference>
<dbReference type="KEGG" id="abas:ACPOL_5373"/>
<feature type="domain" description="Histidine kinase" evidence="9">
    <location>
        <begin position="1120"/>
        <end position="1346"/>
    </location>
</feature>
<dbReference type="PANTHER" id="PTHR24422:SF27">
    <property type="entry name" value="PROTEIN-GLUTAMATE O-METHYLTRANSFERASE"/>
    <property type="match status" value="1"/>
</dbReference>
<dbReference type="PROSITE" id="PS50112">
    <property type="entry name" value="PAS"/>
    <property type="match status" value="1"/>
</dbReference>
<dbReference type="SMART" id="SM00388">
    <property type="entry name" value="HisKA"/>
    <property type="match status" value="1"/>
</dbReference>
<dbReference type="PRINTS" id="PR00996">
    <property type="entry name" value="CHERMTFRASE"/>
</dbReference>
<keyword evidence="4 14" id="KW-0808">Transferase</keyword>
<feature type="domain" description="CheR-type methyltransferase" evidence="13">
    <location>
        <begin position="237"/>
        <end position="497"/>
    </location>
</feature>
<proteinExistence type="predicted"/>
<dbReference type="CDD" id="cd00156">
    <property type="entry name" value="REC"/>
    <property type="match status" value="1"/>
</dbReference>
<feature type="domain" description="CheB-type methylesterase" evidence="12">
    <location>
        <begin position="39"/>
        <end position="220"/>
    </location>
</feature>
<feature type="modified residue" description="4-aspartylphosphate" evidence="7">
    <location>
        <position position="1417"/>
    </location>
</feature>
<dbReference type="RefSeq" id="WP_114209358.1">
    <property type="nucleotide sequence ID" value="NZ_CP030840.1"/>
</dbReference>
<evidence type="ECO:0000256" key="6">
    <source>
        <dbReference type="PROSITE-ProRule" id="PRU00050"/>
    </source>
</evidence>
<dbReference type="InterPro" id="IPR050903">
    <property type="entry name" value="Bact_Chemotaxis_MeTrfase"/>
</dbReference>
<dbReference type="GO" id="GO:0005737">
    <property type="term" value="C:cytoplasm"/>
    <property type="evidence" value="ECO:0007669"/>
    <property type="project" value="InterPro"/>
</dbReference>
<dbReference type="SUPFAM" id="SSF52738">
    <property type="entry name" value="Methylesterase CheB, C-terminal domain"/>
    <property type="match status" value="1"/>
</dbReference>
<dbReference type="PANTHER" id="PTHR24422">
    <property type="entry name" value="CHEMOTAXIS PROTEIN METHYLTRANSFERASE"/>
    <property type="match status" value="1"/>
</dbReference>
<dbReference type="GO" id="GO:0008984">
    <property type="term" value="F:protein-glutamate methylesterase activity"/>
    <property type="evidence" value="ECO:0007669"/>
    <property type="project" value="InterPro"/>
</dbReference>
<keyword evidence="5" id="KW-0949">S-adenosyl-L-methionine</keyword>
<name>A0A2Z5G691_9BACT</name>
<dbReference type="SUPFAM" id="SSF47757">
    <property type="entry name" value="Chemotaxis receptor methyltransferase CheR, N-terminal domain"/>
    <property type="match status" value="1"/>
</dbReference>
<dbReference type="InterPro" id="IPR005467">
    <property type="entry name" value="His_kinase_dom"/>
</dbReference>
<dbReference type="CDD" id="cd00130">
    <property type="entry name" value="PAS"/>
    <property type="match status" value="3"/>
</dbReference>
<dbReference type="InterPro" id="IPR022641">
    <property type="entry name" value="CheR_N"/>
</dbReference>
<feature type="compositionally biased region" description="Low complexity" evidence="8">
    <location>
        <begin position="720"/>
        <end position="729"/>
    </location>
</feature>
<keyword evidence="15" id="KW-1185">Reference proteome</keyword>
<dbReference type="PROSITE" id="PS50109">
    <property type="entry name" value="HIS_KIN"/>
    <property type="match status" value="1"/>
</dbReference>
<sequence>MSEADDEPGVRDQEADEVSGALIEADDHLPENEDMCPTVGIGASAGGLDAFTQMLEHLPSDTGMAYILVQHLDPSHESMLVELLASHTPMPVSQAAQGTRVEPNHVYIIPPNSRMAVRKGTLELTPRAEDRTQNMPIDFFLSSLAADQRSRAIGVILSGAASDGTLGLEAIKAVGGITFAQDESARFSSMPRSAVTAAVVDFVLPPDAIARELAGITDHSYFGLGKKVPSLDDGPALEEILAMLQTRSGVNFTHYKKPTIGRRLSRRMALNHIESPQAYVGLLGKNPAELDALFDDLLITVTEFFRDPETFSILAEKAFPAMLEKRKPDEPIRVWVSGCSTGKEVYSLAICLIEYLEKTNQSYPIQIFGTDVSEKSIQIARWGKYPESIAASISPSRLKKFFVKVEDGYQITRAVRELCVFSRQDITKDPPLAKMDLISCRNLLIYLGQVLQRRVLSIFIYALQPTGCLLLGNSESLGPLADYFLVIDAKHKIYRRNLALTRPQFEVPARGAAPQTSSEPGTFPRADDATILDRRADRMLLDEYAPSGFLIDELFHFVKFRGDVGPYLSPPPGDPELDVFRLVREDIAVSLRSAIEEARLSDTSARRDNIQIRRNDGFQEVNLIVRPLSDPLGPRHFLVLFEEQSHRHRSAVPFDAGRVPVEPEEQHQNLLRELSATRAYMQRLVEELRSANEEAQSSNEELQSTNEELQTAKEELQSSNEELTTTNEEMQSRNRELAQLNNDLVNLLSSMQMPIVMLDSDLRIRRFTPNAEQVLNLIPTDVGRPISDLKPRINVPDIGELLEHVIESLQPVEREVQHEDGRWYSMRIQPYKTADNRIEGAVLQLLDIHQLKLAMEEVKQARDYANAIIETVREPLLVLDEKLCVQTANHAFFEVFDTTAEETLKKSIYTLDHGQWGLPRVAQMFQSLLLDGNTLLQDVELEHEFMRIGWRTFQLNARYLYRSRETGFILLAIEDISDRKRAAEAKYRRLFEAAKDGIVIINADNGEITDVNPYLLELLSVERGALIGKTIWNAEALQDLHIGWEALERLQTEKLVRYPEVHLMTRGDRDLVVEVVSNVYEEGQRRAAQFNIRDITERKQFDQQFQQTARLESLGILAGGIAHDFNNLLAGILGNAGLALGEAPPGTPYQRALKDVVYASQRAADLTRQMLAYAGKGRINVGPLDFSALVRDISKLVQSSISKSVELKLELPEHLPPVEADAGQMQQVVMNLVINGAEAIGEGKRGLVKVSTQLVELNAEDLRLNFASAELSPGKYVVLEVVDNGSGMDEATRARIFDPFFTTKFTGRGLGLAAVQGIIRGHRGGIRVSSSPGKGTLFQIVLPAIAEAMPAPALKPKFDDLHGTGLVLVIDDEQIVLETTRVILERHGYRVLTAGDGETGVAMVREHAAELGLVILDLTMPIMGGEEALGHIKTIAPEVPVILSSGYDSSQAVGRFGEKALAGFLHKPSTVTNLLETVKLSLRS</sequence>
<dbReference type="InterPro" id="IPR011006">
    <property type="entry name" value="CheY-like_superfamily"/>
</dbReference>
<dbReference type="GO" id="GO:0000156">
    <property type="term" value="F:phosphorelay response regulator activity"/>
    <property type="evidence" value="ECO:0007669"/>
    <property type="project" value="InterPro"/>
</dbReference>
<evidence type="ECO:0000313" key="14">
    <source>
        <dbReference type="EMBL" id="AXC14621.1"/>
    </source>
</evidence>
<dbReference type="Gene3D" id="3.40.50.2300">
    <property type="match status" value="1"/>
</dbReference>
<evidence type="ECO:0000259" key="13">
    <source>
        <dbReference type="PROSITE" id="PS50123"/>
    </source>
</evidence>